<dbReference type="AlphaFoldDB" id="A0A445BCS1"/>
<reference evidence="2 3" key="1">
    <citation type="submission" date="2019-01" db="EMBL/GenBank/DDBJ databases">
        <title>Sequencing of cultivated peanut Arachis hypogaea provides insights into genome evolution and oil improvement.</title>
        <authorList>
            <person name="Chen X."/>
        </authorList>
    </citation>
    <scope>NUCLEOTIDE SEQUENCE [LARGE SCALE GENOMIC DNA]</scope>
    <source>
        <strain evidence="3">cv. Fuhuasheng</strain>
        <tissue evidence="2">Leaves</tissue>
    </source>
</reference>
<keyword evidence="3" id="KW-1185">Reference proteome</keyword>
<sequence length="132" mass="14963">MLGLDTQNFTSSAKKLQDENSNLKEACKANQDEKAFLLQRLEIMEQLLEKNAVMEISLLNLNAELEAVRKKNSVLRSCLSRRRLCPRRRRRFRLAAGPSSLLRCAPFLWCKGEELPSDIAVGMNSVEGPSEK</sequence>
<dbReference type="Proteomes" id="UP000289738">
    <property type="component" value="Chromosome A09"/>
</dbReference>
<proteinExistence type="predicted"/>
<dbReference type="PANTHER" id="PTHR32258:SF32">
    <property type="entry name" value="PROTEIN NETWORKED 1D"/>
    <property type="match status" value="1"/>
</dbReference>
<keyword evidence="1" id="KW-0175">Coiled coil</keyword>
<gene>
    <name evidence="2" type="ORF">Ahy_A09g041444</name>
</gene>
<feature type="coiled-coil region" evidence="1">
    <location>
        <begin position="6"/>
        <end position="64"/>
    </location>
</feature>
<evidence type="ECO:0000313" key="2">
    <source>
        <dbReference type="EMBL" id="RYR36480.1"/>
    </source>
</evidence>
<dbReference type="GO" id="GO:0051015">
    <property type="term" value="F:actin filament binding"/>
    <property type="evidence" value="ECO:0007669"/>
    <property type="project" value="TreeGrafter"/>
</dbReference>
<accession>A0A445BCS1</accession>
<protein>
    <submittedName>
        <fullName evidence="2">Uncharacterized protein</fullName>
    </submittedName>
</protein>
<name>A0A445BCS1_ARAHY</name>
<dbReference type="EMBL" id="SDMP01000009">
    <property type="protein sequence ID" value="RYR36480.1"/>
    <property type="molecule type" value="Genomic_DNA"/>
</dbReference>
<evidence type="ECO:0000256" key="1">
    <source>
        <dbReference type="SAM" id="Coils"/>
    </source>
</evidence>
<dbReference type="InterPro" id="IPR051861">
    <property type="entry name" value="NET_actin-binding_domain"/>
</dbReference>
<organism evidence="2 3">
    <name type="scientific">Arachis hypogaea</name>
    <name type="common">Peanut</name>
    <dbReference type="NCBI Taxonomy" id="3818"/>
    <lineage>
        <taxon>Eukaryota</taxon>
        <taxon>Viridiplantae</taxon>
        <taxon>Streptophyta</taxon>
        <taxon>Embryophyta</taxon>
        <taxon>Tracheophyta</taxon>
        <taxon>Spermatophyta</taxon>
        <taxon>Magnoliopsida</taxon>
        <taxon>eudicotyledons</taxon>
        <taxon>Gunneridae</taxon>
        <taxon>Pentapetalae</taxon>
        <taxon>rosids</taxon>
        <taxon>fabids</taxon>
        <taxon>Fabales</taxon>
        <taxon>Fabaceae</taxon>
        <taxon>Papilionoideae</taxon>
        <taxon>50 kb inversion clade</taxon>
        <taxon>dalbergioids sensu lato</taxon>
        <taxon>Dalbergieae</taxon>
        <taxon>Pterocarpus clade</taxon>
        <taxon>Arachis</taxon>
    </lineage>
</organism>
<evidence type="ECO:0000313" key="3">
    <source>
        <dbReference type="Proteomes" id="UP000289738"/>
    </source>
</evidence>
<comment type="caution">
    <text evidence="2">The sequence shown here is derived from an EMBL/GenBank/DDBJ whole genome shotgun (WGS) entry which is preliminary data.</text>
</comment>
<dbReference type="GO" id="GO:0005886">
    <property type="term" value="C:plasma membrane"/>
    <property type="evidence" value="ECO:0007669"/>
    <property type="project" value="TreeGrafter"/>
</dbReference>
<dbReference type="PANTHER" id="PTHR32258">
    <property type="entry name" value="PROTEIN NETWORKED 4A"/>
    <property type="match status" value="1"/>
</dbReference>